<dbReference type="InterPro" id="IPR001841">
    <property type="entry name" value="Znf_RING"/>
</dbReference>
<reference evidence="6 7" key="1">
    <citation type="journal article" date="2023" name="Genes (Basel)">
        <title>Chromosome-Level Genome Assembly and Circadian Gene Repertoire of the Patagonia Blennie Eleginops maclovinus-The Closest Ancestral Proxy of Antarctic Cryonotothenioids.</title>
        <authorList>
            <person name="Cheng C.C."/>
            <person name="Rivera-Colon A.G."/>
            <person name="Minhas B.F."/>
            <person name="Wilson L."/>
            <person name="Rayamajhi N."/>
            <person name="Vargas-Chacoff L."/>
            <person name="Catchen J.M."/>
        </authorList>
    </citation>
    <scope>NUCLEOTIDE SEQUENCE [LARGE SCALE GENOMIC DNA]</scope>
    <source>
        <strain evidence="6">JMC-PN-2008</strain>
    </source>
</reference>
<dbReference type="SUPFAM" id="SSF57850">
    <property type="entry name" value="RING/U-box"/>
    <property type="match status" value="1"/>
</dbReference>
<evidence type="ECO:0000256" key="3">
    <source>
        <dbReference type="ARBA" id="ARBA00022833"/>
    </source>
</evidence>
<gene>
    <name evidence="6" type="ORF">PBY51_003376</name>
</gene>
<evidence type="ECO:0000259" key="5">
    <source>
        <dbReference type="PROSITE" id="PS50089"/>
    </source>
</evidence>
<evidence type="ECO:0000313" key="6">
    <source>
        <dbReference type="EMBL" id="KAK5859299.1"/>
    </source>
</evidence>
<dbReference type="Proteomes" id="UP001346869">
    <property type="component" value="Unassembled WGS sequence"/>
</dbReference>
<evidence type="ECO:0000313" key="7">
    <source>
        <dbReference type="Proteomes" id="UP001346869"/>
    </source>
</evidence>
<protein>
    <recommendedName>
        <fullName evidence="5">RING-type domain-containing protein</fullName>
    </recommendedName>
</protein>
<dbReference type="GO" id="GO:0008270">
    <property type="term" value="F:zinc ion binding"/>
    <property type="evidence" value="ECO:0007669"/>
    <property type="project" value="UniProtKB-KW"/>
</dbReference>
<reference evidence="6 7" key="2">
    <citation type="journal article" date="2023" name="Mol. Biol. Evol.">
        <title>Genomics of Secondarily Temperate Adaptation in the Only Non-Antarctic Icefish.</title>
        <authorList>
            <person name="Rivera-Colon A.G."/>
            <person name="Rayamajhi N."/>
            <person name="Minhas B.F."/>
            <person name="Madrigal G."/>
            <person name="Bilyk K.T."/>
            <person name="Yoon V."/>
            <person name="Hune M."/>
            <person name="Gregory S."/>
            <person name="Cheng C.H.C."/>
            <person name="Catchen J.M."/>
        </authorList>
    </citation>
    <scope>NUCLEOTIDE SEQUENCE [LARGE SCALE GENOMIC DNA]</scope>
    <source>
        <strain evidence="6">JMC-PN-2008</strain>
    </source>
</reference>
<feature type="domain" description="RING-type" evidence="5">
    <location>
        <begin position="268"/>
        <end position="308"/>
    </location>
</feature>
<keyword evidence="1" id="KW-0479">Metal-binding</keyword>
<keyword evidence="2 4" id="KW-0863">Zinc-finger</keyword>
<evidence type="ECO:0000256" key="1">
    <source>
        <dbReference type="ARBA" id="ARBA00022723"/>
    </source>
</evidence>
<keyword evidence="3" id="KW-0862">Zinc</keyword>
<dbReference type="EMBL" id="JAUZQC010000015">
    <property type="protein sequence ID" value="KAK5859299.1"/>
    <property type="molecule type" value="Genomic_DNA"/>
</dbReference>
<name>A0AAN7XEU9_ELEMC</name>
<dbReference type="PROSITE" id="PS50089">
    <property type="entry name" value="ZF_RING_2"/>
    <property type="match status" value="1"/>
</dbReference>
<accession>A0AAN7XEU9</accession>
<evidence type="ECO:0000256" key="4">
    <source>
        <dbReference type="PROSITE-ProRule" id="PRU00175"/>
    </source>
</evidence>
<proteinExistence type="predicted"/>
<sequence>MDTYVLFLREKRVTVRPEDLKTEKIAVIFQVQKDTIYLTDDHNIAIFPEENGHFISVDLVDRGHYEVHGDASASAAAAPPPPPATATAAAADQLPRFAFQRPVASAVARTKAFQRNIYIGEVMEGRLQTSKTVTVRFSEFEANVPSILGKVVEALGDAEEIILRDGQGDAILDSEGTRGSNFWKQNSRKIFAVPEIQLGQLGKRRRLSRREDTGLQDVVAEIEEVIEAAQGLKEVTKSIKEVTEGTGKATLLCLQEGEVNALKTVFGCLVCTGPVEKPIFSSCCRSIIGCRSCIQQWEHSHDYCPKCRCQDRETNEVAGLDEALAVLRKLFLNK</sequence>
<organism evidence="6 7">
    <name type="scientific">Eleginops maclovinus</name>
    <name type="common">Patagonian blennie</name>
    <name type="synonym">Eleginus maclovinus</name>
    <dbReference type="NCBI Taxonomy" id="56733"/>
    <lineage>
        <taxon>Eukaryota</taxon>
        <taxon>Metazoa</taxon>
        <taxon>Chordata</taxon>
        <taxon>Craniata</taxon>
        <taxon>Vertebrata</taxon>
        <taxon>Euteleostomi</taxon>
        <taxon>Actinopterygii</taxon>
        <taxon>Neopterygii</taxon>
        <taxon>Teleostei</taxon>
        <taxon>Neoteleostei</taxon>
        <taxon>Acanthomorphata</taxon>
        <taxon>Eupercaria</taxon>
        <taxon>Perciformes</taxon>
        <taxon>Notothenioidei</taxon>
        <taxon>Eleginopidae</taxon>
        <taxon>Eleginops</taxon>
    </lineage>
</organism>
<keyword evidence="7" id="KW-1185">Reference proteome</keyword>
<comment type="caution">
    <text evidence="6">The sequence shown here is derived from an EMBL/GenBank/DDBJ whole genome shotgun (WGS) entry which is preliminary data.</text>
</comment>
<dbReference type="Gene3D" id="3.30.40.10">
    <property type="entry name" value="Zinc/RING finger domain, C3HC4 (zinc finger)"/>
    <property type="match status" value="1"/>
</dbReference>
<dbReference type="InterPro" id="IPR013083">
    <property type="entry name" value="Znf_RING/FYVE/PHD"/>
</dbReference>
<evidence type="ECO:0000256" key="2">
    <source>
        <dbReference type="ARBA" id="ARBA00022771"/>
    </source>
</evidence>
<dbReference type="AlphaFoldDB" id="A0AAN7XEU9"/>